<dbReference type="Gene3D" id="3.40.50.300">
    <property type="entry name" value="P-loop containing nucleotide triphosphate hydrolases"/>
    <property type="match status" value="1"/>
</dbReference>
<dbReference type="InterPro" id="IPR003959">
    <property type="entry name" value="ATPase_AAA_core"/>
</dbReference>
<keyword evidence="2" id="KW-0067">ATP-binding</keyword>
<feature type="domain" description="ATPase AAA-type core" evidence="1">
    <location>
        <begin position="48"/>
        <end position="318"/>
    </location>
</feature>
<dbReference type="PANTHER" id="PTHR43581">
    <property type="entry name" value="ATP/GTP PHOSPHATASE"/>
    <property type="match status" value="1"/>
</dbReference>
<gene>
    <name evidence="2" type="ORF">EII28_04875</name>
</gene>
<comment type="caution">
    <text evidence="2">The sequence shown here is derived from an EMBL/GenBank/DDBJ whole genome shotgun (WGS) entry which is preliminary data.</text>
</comment>
<dbReference type="GO" id="GO:0005524">
    <property type="term" value="F:ATP binding"/>
    <property type="evidence" value="ECO:0007669"/>
    <property type="project" value="UniProtKB-KW"/>
</dbReference>
<sequence length="377" mass="44046">MIIMNLEIDNFFCFKDFSINFSYKRKLNKSTIPYEYLVDYPNFRFKKLNILMGSNASGKTVFGKMLMVIFNFLEQRNLNLLLDAINLNTEEAKFTLDFILPNSNSKKSLYRLEVVIFKNIVEKLELIEYELEKLDSFEIALERLLRSGKRETLFKSKNNNEEKMELVLTREMKDLLEKLSNFGWYFCFPEEGVDKPRYKKNVLEIILKTFDTSITKVEKVKNTNNGFLIYFTHGKNLLIQDGKPPAGNNMLSSGTKEGIKIAEVITAILDLKNRPFYIDEQFVHVHPEIEKTIISIIIDLIGKESQVFFTTHNLEILDMNLPIHSFIFLHRDKYITEVVYPEKILVNKNDRGLKNLAENNLFNTIPDVSLLETISEE</sequence>
<dbReference type="InterPro" id="IPR051396">
    <property type="entry name" value="Bact_Antivir_Def_Nuclease"/>
</dbReference>
<dbReference type="SUPFAM" id="SSF52540">
    <property type="entry name" value="P-loop containing nucleoside triphosphate hydrolases"/>
    <property type="match status" value="1"/>
</dbReference>
<dbReference type="PANTHER" id="PTHR43581:SF4">
    <property type="entry name" value="ATP_GTP PHOSPHATASE"/>
    <property type="match status" value="1"/>
</dbReference>
<dbReference type="InterPro" id="IPR027417">
    <property type="entry name" value="P-loop_NTPase"/>
</dbReference>
<evidence type="ECO:0000313" key="2">
    <source>
        <dbReference type="EMBL" id="RRD37534.1"/>
    </source>
</evidence>
<dbReference type="Pfam" id="PF13304">
    <property type="entry name" value="AAA_21"/>
    <property type="match status" value="1"/>
</dbReference>
<dbReference type="GO" id="GO:0016887">
    <property type="term" value="F:ATP hydrolysis activity"/>
    <property type="evidence" value="ECO:0007669"/>
    <property type="project" value="InterPro"/>
</dbReference>
<evidence type="ECO:0000259" key="1">
    <source>
        <dbReference type="Pfam" id="PF13304"/>
    </source>
</evidence>
<accession>A0A3P1VTC7</accession>
<organism evidence="2">
    <name type="scientific">Fusobacterium nucleatum</name>
    <dbReference type="NCBI Taxonomy" id="851"/>
    <lineage>
        <taxon>Bacteria</taxon>
        <taxon>Fusobacteriati</taxon>
        <taxon>Fusobacteriota</taxon>
        <taxon>Fusobacteriia</taxon>
        <taxon>Fusobacteriales</taxon>
        <taxon>Fusobacteriaceae</taxon>
        <taxon>Fusobacterium</taxon>
    </lineage>
</organism>
<keyword evidence="2" id="KW-0547">Nucleotide-binding</keyword>
<proteinExistence type="predicted"/>
<dbReference type="AlphaFoldDB" id="A0A3P1VTC7"/>
<reference evidence="2" key="1">
    <citation type="submission" date="2018-11" db="EMBL/GenBank/DDBJ databases">
        <title>Genomes From Bacteria Associated with the Canine Oral Cavity: a Test Case for Automated Genome-Based Taxonomic Assignment.</title>
        <authorList>
            <person name="Coil D.A."/>
            <person name="Jospin G."/>
            <person name="Darling A.E."/>
            <person name="Wallis C."/>
            <person name="Davis I.J."/>
            <person name="Harris S."/>
            <person name="Eisen J.A."/>
            <person name="Holcombe L.J."/>
            <person name="O'Flynn C."/>
        </authorList>
    </citation>
    <scope>NUCLEOTIDE SEQUENCE [LARGE SCALE GENOMIC DNA]</scope>
    <source>
        <strain evidence="2">OH5060</strain>
    </source>
</reference>
<dbReference type="EMBL" id="RQZD01000008">
    <property type="protein sequence ID" value="RRD37534.1"/>
    <property type="molecule type" value="Genomic_DNA"/>
</dbReference>
<name>A0A3P1VTC7_FUSNU</name>
<protein>
    <submittedName>
        <fullName evidence="2">ATP-binding protein</fullName>
    </submittedName>
</protein>